<dbReference type="EMBL" id="KN831771">
    <property type="protein sequence ID" value="KIM46249.1"/>
    <property type="molecule type" value="Genomic_DNA"/>
</dbReference>
<evidence type="ECO:0000313" key="12">
    <source>
        <dbReference type="EMBL" id="KIM46249.1"/>
    </source>
</evidence>
<evidence type="ECO:0000256" key="7">
    <source>
        <dbReference type="ARBA" id="ARBA00022574"/>
    </source>
</evidence>
<dbReference type="GO" id="GO:0005737">
    <property type="term" value="C:cytoplasm"/>
    <property type="evidence" value="ECO:0007669"/>
    <property type="project" value="UniProtKB-SubCell"/>
</dbReference>
<comment type="subcellular location">
    <subcellularLocation>
        <location evidence="2">Cytoplasm</location>
    </subcellularLocation>
    <subcellularLocation>
        <location evidence="1">Nucleus</location>
    </subcellularLocation>
</comment>
<dbReference type="InterPro" id="IPR001680">
    <property type="entry name" value="WD40_rpt"/>
</dbReference>
<gene>
    <name evidence="12" type="ORF">M413DRAFT_16963</name>
</gene>
<reference evidence="13" key="2">
    <citation type="submission" date="2015-01" db="EMBL/GenBank/DDBJ databases">
        <title>Evolutionary Origins and Diversification of the Mycorrhizal Mutualists.</title>
        <authorList>
            <consortium name="DOE Joint Genome Institute"/>
            <consortium name="Mycorrhizal Genomics Consortium"/>
            <person name="Kohler A."/>
            <person name="Kuo A."/>
            <person name="Nagy L.G."/>
            <person name="Floudas D."/>
            <person name="Copeland A."/>
            <person name="Barry K.W."/>
            <person name="Cichocki N."/>
            <person name="Veneault-Fourrey C."/>
            <person name="LaButti K."/>
            <person name="Lindquist E.A."/>
            <person name="Lipzen A."/>
            <person name="Lundell T."/>
            <person name="Morin E."/>
            <person name="Murat C."/>
            <person name="Riley R."/>
            <person name="Ohm R."/>
            <person name="Sun H."/>
            <person name="Tunlid A."/>
            <person name="Henrissat B."/>
            <person name="Grigoriev I.V."/>
            <person name="Hibbett D.S."/>
            <person name="Martin F."/>
        </authorList>
    </citation>
    <scope>NUCLEOTIDE SEQUENCE [LARGE SCALE GENOMIC DNA]</scope>
    <source>
        <strain evidence="13">h7</strain>
    </source>
</reference>
<organism evidence="12 13">
    <name type="scientific">Hebeloma cylindrosporum</name>
    <dbReference type="NCBI Taxonomy" id="76867"/>
    <lineage>
        <taxon>Eukaryota</taxon>
        <taxon>Fungi</taxon>
        <taxon>Dikarya</taxon>
        <taxon>Basidiomycota</taxon>
        <taxon>Agaricomycotina</taxon>
        <taxon>Agaricomycetes</taxon>
        <taxon>Agaricomycetidae</taxon>
        <taxon>Agaricales</taxon>
        <taxon>Agaricineae</taxon>
        <taxon>Hymenogastraceae</taxon>
        <taxon>Hebeloma</taxon>
    </lineage>
</organism>
<evidence type="ECO:0000256" key="1">
    <source>
        <dbReference type="ARBA" id="ARBA00004123"/>
    </source>
</evidence>
<dbReference type="SMART" id="SM00320">
    <property type="entry name" value="WD40"/>
    <property type="match status" value="11"/>
</dbReference>
<protein>
    <recommendedName>
        <fullName evidence="5">Elongator complex protein 2</fullName>
    </recommendedName>
</protein>
<evidence type="ECO:0000256" key="8">
    <source>
        <dbReference type="ARBA" id="ARBA00022694"/>
    </source>
</evidence>
<dbReference type="PRINTS" id="PR00320">
    <property type="entry name" value="GPROTEINBRPT"/>
</dbReference>
<dbReference type="InterPro" id="IPR036322">
    <property type="entry name" value="WD40_repeat_dom_sf"/>
</dbReference>
<feature type="repeat" description="WD" evidence="11">
    <location>
        <begin position="251"/>
        <end position="286"/>
    </location>
</feature>
<name>A0A0C3CQ78_HEBCY</name>
<comment type="pathway">
    <text evidence="3">tRNA modification; 5-methoxycarbonylmethyl-2-thiouridine-tRNA biosynthesis.</text>
</comment>
<evidence type="ECO:0000256" key="4">
    <source>
        <dbReference type="ARBA" id="ARBA00005881"/>
    </source>
</evidence>
<reference evidence="12 13" key="1">
    <citation type="submission" date="2014-04" db="EMBL/GenBank/DDBJ databases">
        <authorList>
            <consortium name="DOE Joint Genome Institute"/>
            <person name="Kuo A."/>
            <person name="Gay G."/>
            <person name="Dore J."/>
            <person name="Kohler A."/>
            <person name="Nagy L.G."/>
            <person name="Floudas D."/>
            <person name="Copeland A."/>
            <person name="Barry K.W."/>
            <person name="Cichocki N."/>
            <person name="Veneault-Fourrey C."/>
            <person name="LaButti K."/>
            <person name="Lindquist E.A."/>
            <person name="Lipzen A."/>
            <person name="Lundell T."/>
            <person name="Morin E."/>
            <person name="Murat C."/>
            <person name="Sun H."/>
            <person name="Tunlid A."/>
            <person name="Henrissat B."/>
            <person name="Grigoriev I.V."/>
            <person name="Hibbett D.S."/>
            <person name="Martin F."/>
            <person name="Nordberg H.P."/>
            <person name="Cantor M.N."/>
            <person name="Hua S.X."/>
        </authorList>
    </citation>
    <scope>NUCLEOTIDE SEQUENCE [LARGE SCALE GENOMIC DNA]</scope>
    <source>
        <strain evidence="13">h7</strain>
    </source>
</reference>
<dbReference type="AlphaFoldDB" id="A0A0C3CQ78"/>
<dbReference type="PROSITE" id="PS00678">
    <property type="entry name" value="WD_REPEATS_1"/>
    <property type="match status" value="1"/>
</dbReference>
<accession>A0A0C3CQ78</accession>
<dbReference type="Proteomes" id="UP000053424">
    <property type="component" value="Unassembled WGS sequence"/>
</dbReference>
<dbReference type="HOGENOM" id="CLU_006430_2_0_1"/>
<comment type="similarity">
    <text evidence="4">Belongs to the WD repeat ELP2 family.</text>
</comment>
<evidence type="ECO:0000256" key="6">
    <source>
        <dbReference type="ARBA" id="ARBA00022490"/>
    </source>
</evidence>
<dbReference type="SUPFAM" id="SSF50978">
    <property type="entry name" value="WD40 repeat-like"/>
    <property type="match status" value="2"/>
</dbReference>
<dbReference type="PROSITE" id="PS50294">
    <property type="entry name" value="WD_REPEATS_REGION"/>
    <property type="match status" value="6"/>
</dbReference>
<keyword evidence="13" id="KW-1185">Reference proteome</keyword>
<dbReference type="GO" id="GO:0005634">
    <property type="term" value="C:nucleus"/>
    <property type="evidence" value="ECO:0007669"/>
    <property type="project" value="UniProtKB-SubCell"/>
</dbReference>
<feature type="repeat" description="WD" evidence="11">
    <location>
        <begin position="49"/>
        <end position="88"/>
    </location>
</feature>
<evidence type="ECO:0000256" key="11">
    <source>
        <dbReference type="PROSITE-ProRule" id="PRU00221"/>
    </source>
</evidence>
<sequence length="723" mass="78749">MVATLVYVSAATNRFSQAADISPSSSLVSFGSARSVALWDLEWKNTANIQAHSKAISTLCVQGNRVITGSSDSSIKIWSFVEGNEKDNFVEKQTIELQGRYPLASALAYLPQTNVAILAFAGTNTEVQLWVCSEDIFVQSATLSGHEDWIRSLSFKILGREDSPLVLASGSQDSTIRLWNIEPWKKISPTTLQNLPAGPTDELLDNFEASLGDLVDGEEGGRQVSLKHHILTVKTSATSSQQFSVTFDALLVGHEAGVTSLSWRESVHQTPTLLSTSTDSSVILWSPSSVTSPNNESSSIWINKQRFGDVGGQRLGGFLGGLWANSGKDVLAWGWAGAISGHSGPIKGLDWSPDGSYIISAGLDQTTRIHAPVHASQGRPSWHEIARPQVHGYDVLNVVFIDPLKFASIADEKVVRVFEAPRNFVELAGNLGVSQFADKEYKRPLGANVPPLGLSNKAVTEGPQELPGGPIASRRPFDGELASITLWPETEKIYGHGYESITLAVSTSRTLIATACKSTNAEHAVVRVYDTTSYKPVGAPLSGHVLTVTRIAFSPDDRYILTVSRDRSWRLFELQVTGAYTPTGTDKSHGRIIWDCAWAAEGDIFATASRDKTVKIWEKGNGHWNAISTIKTSQAATAVAFAPGNGEKRRLAIGLENGEILIYWGLCTTTSDWRLDETVCSRLAHVDHIHRMAWRPSSTHPDELATCSEDGTLRILKHRFLSY</sequence>
<dbReference type="PANTHER" id="PTHR44111">
    <property type="entry name" value="ELONGATOR COMPLEX PROTEIN 2"/>
    <property type="match status" value="1"/>
</dbReference>
<evidence type="ECO:0000256" key="10">
    <source>
        <dbReference type="ARBA" id="ARBA00023242"/>
    </source>
</evidence>
<feature type="repeat" description="WD" evidence="11">
    <location>
        <begin position="586"/>
        <end position="618"/>
    </location>
</feature>
<dbReference type="PANTHER" id="PTHR44111:SF1">
    <property type="entry name" value="ELONGATOR COMPLEX PROTEIN 2"/>
    <property type="match status" value="1"/>
</dbReference>
<dbReference type="InterPro" id="IPR020472">
    <property type="entry name" value="WD40_PAC1"/>
</dbReference>
<dbReference type="Pfam" id="PF00400">
    <property type="entry name" value="WD40"/>
    <property type="match status" value="7"/>
</dbReference>
<dbReference type="GO" id="GO:0002098">
    <property type="term" value="P:tRNA wobble uridine modification"/>
    <property type="evidence" value="ECO:0007669"/>
    <property type="project" value="InterPro"/>
</dbReference>
<keyword evidence="9" id="KW-0677">Repeat</keyword>
<keyword evidence="10" id="KW-0539">Nucleus</keyword>
<dbReference type="GO" id="GO:0033588">
    <property type="term" value="C:elongator holoenzyme complex"/>
    <property type="evidence" value="ECO:0007669"/>
    <property type="project" value="InterPro"/>
</dbReference>
<keyword evidence="7 11" id="KW-0853">WD repeat</keyword>
<evidence type="ECO:0000256" key="2">
    <source>
        <dbReference type="ARBA" id="ARBA00004496"/>
    </source>
</evidence>
<proteinExistence type="inferred from homology"/>
<feature type="repeat" description="WD" evidence="11">
    <location>
        <begin position="339"/>
        <end position="369"/>
    </location>
</feature>
<evidence type="ECO:0000256" key="3">
    <source>
        <dbReference type="ARBA" id="ARBA00005043"/>
    </source>
</evidence>
<evidence type="ECO:0000256" key="9">
    <source>
        <dbReference type="ARBA" id="ARBA00022737"/>
    </source>
</evidence>
<dbReference type="InterPro" id="IPR037289">
    <property type="entry name" value="Elp2"/>
</dbReference>
<dbReference type="STRING" id="686832.A0A0C3CQ78"/>
<dbReference type="OrthoDB" id="27911at2759"/>
<keyword evidence="8" id="KW-0819">tRNA processing</keyword>
<evidence type="ECO:0000256" key="5">
    <source>
        <dbReference type="ARBA" id="ARBA00020267"/>
    </source>
</evidence>
<feature type="repeat" description="WD" evidence="11">
    <location>
        <begin position="541"/>
        <end position="575"/>
    </location>
</feature>
<dbReference type="Gene3D" id="2.130.10.10">
    <property type="entry name" value="YVTN repeat-like/Quinoprotein amine dehydrogenase"/>
    <property type="match status" value="4"/>
</dbReference>
<dbReference type="InterPro" id="IPR015943">
    <property type="entry name" value="WD40/YVTN_repeat-like_dom_sf"/>
</dbReference>
<evidence type="ECO:0000313" key="13">
    <source>
        <dbReference type="Proteomes" id="UP000053424"/>
    </source>
</evidence>
<dbReference type="UniPathway" id="UPA00988"/>
<feature type="repeat" description="WD" evidence="11">
    <location>
        <begin position="143"/>
        <end position="182"/>
    </location>
</feature>
<keyword evidence="6" id="KW-0963">Cytoplasm</keyword>
<dbReference type="PROSITE" id="PS50082">
    <property type="entry name" value="WD_REPEATS_2"/>
    <property type="match status" value="6"/>
</dbReference>
<dbReference type="InterPro" id="IPR019775">
    <property type="entry name" value="WD40_repeat_CS"/>
</dbReference>